<evidence type="ECO:0000313" key="2">
    <source>
        <dbReference type="EMBL" id="CAF0957861.1"/>
    </source>
</evidence>
<keyword evidence="1" id="KW-0812">Transmembrane</keyword>
<evidence type="ECO:0000313" key="3">
    <source>
        <dbReference type="Proteomes" id="UP000663828"/>
    </source>
</evidence>
<keyword evidence="1" id="KW-0472">Membrane</keyword>
<organism evidence="2 3">
    <name type="scientific">Adineta ricciae</name>
    <name type="common">Rotifer</name>
    <dbReference type="NCBI Taxonomy" id="249248"/>
    <lineage>
        <taxon>Eukaryota</taxon>
        <taxon>Metazoa</taxon>
        <taxon>Spiralia</taxon>
        <taxon>Gnathifera</taxon>
        <taxon>Rotifera</taxon>
        <taxon>Eurotatoria</taxon>
        <taxon>Bdelloidea</taxon>
        <taxon>Adinetida</taxon>
        <taxon>Adinetidae</taxon>
        <taxon>Adineta</taxon>
    </lineage>
</organism>
<name>A0A814DJ96_ADIRI</name>
<reference evidence="2" key="1">
    <citation type="submission" date="2021-02" db="EMBL/GenBank/DDBJ databases">
        <authorList>
            <person name="Nowell W R."/>
        </authorList>
    </citation>
    <scope>NUCLEOTIDE SEQUENCE</scope>
</reference>
<feature type="transmembrane region" description="Helical" evidence="1">
    <location>
        <begin position="88"/>
        <end position="105"/>
    </location>
</feature>
<feature type="transmembrane region" description="Helical" evidence="1">
    <location>
        <begin position="64"/>
        <end position="81"/>
    </location>
</feature>
<dbReference type="Proteomes" id="UP000663828">
    <property type="component" value="Unassembled WGS sequence"/>
</dbReference>
<dbReference type="EMBL" id="CAJNOR010000597">
    <property type="protein sequence ID" value="CAF0957861.1"/>
    <property type="molecule type" value="Genomic_DNA"/>
</dbReference>
<evidence type="ECO:0000256" key="1">
    <source>
        <dbReference type="SAM" id="Phobius"/>
    </source>
</evidence>
<feature type="transmembrane region" description="Helical" evidence="1">
    <location>
        <begin position="125"/>
        <end position="155"/>
    </location>
</feature>
<keyword evidence="3" id="KW-1185">Reference proteome</keyword>
<dbReference type="AlphaFoldDB" id="A0A814DJ96"/>
<proteinExistence type="predicted"/>
<accession>A0A814DJ96</accession>
<keyword evidence="1" id="KW-1133">Transmembrane helix</keyword>
<comment type="caution">
    <text evidence="2">The sequence shown here is derived from an EMBL/GenBank/DDBJ whole genome shotgun (WGS) entry which is preliminary data.</text>
</comment>
<sequence>MAAFWPSYTIQYYLVRHHKSFSVRLMSFLYFGECLSVGYWYQFILFLIYSNSLEEEYSYHYRRVYYFFCLLLGVVIILLLSMLKPLEIYLLSESFVFYLVFLYNNSKNPNGTTAFLPGLCIDNKYMTIFLIFISALFRPFLWTEYLIGIVAGFVFMKLERKRFIRDSFGRV</sequence>
<gene>
    <name evidence="2" type="ORF">XAT740_LOCUS11019</name>
</gene>
<evidence type="ECO:0008006" key="4">
    <source>
        <dbReference type="Google" id="ProtNLM"/>
    </source>
</evidence>
<feature type="transmembrane region" description="Helical" evidence="1">
    <location>
        <begin position="28"/>
        <end position="49"/>
    </location>
</feature>
<protein>
    <recommendedName>
        <fullName evidence="4">Derlin</fullName>
    </recommendedName>
</protein>